<reference evidence="1" key="1">
    <citation type="submission" date="2017-07" db="EMBL/GenBank/DDBJ databases">
        <title>Taro Niue Genome Assembly and Annotation.</title>
        <authorList>
            <person name="Atibalentja N."/>
            <person name="Keating K."/>
            <person name="Fields C.J."/>
        </authorList>
    </citation>
    <scope>NUCLEOTIDE SEQUENCE</scope>
    <source>
        <strain evidence="1">Niue_2</strain>
        <tissue evidence="1">Leaf</tissue>
    </source>
</reference>
<dbReference type="AlphaFoldDB" id="A0A843WET0"/>
<organism evidence="1 2">
    <name type="scientific">Colocasia esculenta</name>
    <name type="common">Wild taro</name>
    <name type="synonym">Arum esculentum</name>
    <dbReference type="NCBI Taxonomy" id="4460"/>
    <lineage>
        <taxon>Eukaryota</taxon>
        <taxon>Viridiplantae</taxon>
        <taxon>Streptophyta</taxon>
        <taxon>Embryophyta</taxon>
        <taxon>Tracheophyta</taxon>
        <taxon>Spermatophyta</taxon>
        <taxon>Magnoliopsida</taxon>
        <taxon>Liliopsida</taxon>
        <taxon>Araceae</taxon>
        <taxon>Aroideae</taxon>
        <taxon>Colocasieae</taxon>
        <taxon>Colocasia</taxon>
    </lineage>
</organism>
<comment type="caution">
    <text evidence="1">The sequence shown here is derived from an EMBL/GenBank/DDBJ whole genome shotgun (WGS) entry which is preliminary data.</text>
</comment>
<accession>A0A843WET0</accession>
<keyword evidence="2" id="KW-1185">Reference proteome</keyword>
<protein>
    <submittedName>
        <fullName evidence="1">Uncharacterized protein</fullName>
    </submittedName>
</protein>
<dbReference type="Proteomes" id="UP000652761">
    <property type="component" value="Unassembled WGS sequence"/>
</dbReference>
<proteinExistence type="predicted"/>
<sequence length="116" mass="12812">MATCGAVGEVVVRWGTAAGLGQMALASEPRLPWTFVKISGYHSNDMSGEVYSVDVYSVGRFLELWYISMELLVYATGTSSLEMFWWKAIKGGNTIRTPGLSFPDGFHVHLFNKALE</sequence>
<evidence type="ECO:0000313" key="2">
    <source>
        <dbReference type="Proteomes" id="UP000652761"/>
    </source>
</evidence>
<name>A0A843WET0_COLES</name>
<gene>
    <name evidence="1" type="ORF">Taro_038084</name>
</gene>
<evidence type="ECO:0000313" key="1">
    <source>
        <dbReference type="EMBL" id="MQM05278.1"/>
    </source>
</evidence>
<dbReference type="EMBL" id="NMUH01003385">
    <property type="protein sequence ID" value="MQM05278.1"/>
    <property type="molecule type" value="Genomic_DNA"/>
</dbReference>